<dbReference type="RefSeq" id="WP_014099651.1">
    <property type="nucleotide sequence ID" value="NC_016024.1"/>
</dbReference>
<dbReference type="SUPFAM" id="SSF53474">
    <property type="entry name" value="alpha/beta-Hydrolases"/>
    <property type="match status" value="1"/>
</dbReference>
<dbReference type="STRING" id="981222.Cabther_A1159"/>
<dbReference type="PANTHER" id="PTHR43358:SF4">
    <property type="entry name" value="ALPHA_BETA HYDROLASE FOLD-1 DOMAIN-CONTAINING PROTEIN"/>
    <property type="match status" value="1"/>
</dbReference>
<dbReference type="EMBL" id="CP002514">
    <property type="protein sequence ID" value="AEP11913.1"/>
    <property type="molecule type" value="Genomic_DNA"/>
</dbReference>
<feature type="region of interest" description="Disordered" evidence="1">
    <location>
        <begin position="332"/>
        <end position="360"/>
    </location>
</feature>
<dbReference type="Proteomes" id="UP000006791">
    <property type="component" value="Chromosome 1"/>
</dbReference>
<dbReference type="KEGG" id="ctm:Cabther_A1159"/>
<feature type="transmembrane region" description="Helical" evidence="2">
    <location>
        <begin position="12"/>
        <end position="35"/>
    </location>
</feature>
<evidence type="ECO:0000313" key="5">
    <source>
        <dbReference type="Proteomes" id="UP000006791"/>
    </source>
</evidence>
<evidence type="ECO:0000313" key="4">
    <source>
        <dbReference type="EMBL" id="AEP11913.1"/>
    </source>
</evidence>
<sequence>MPPRRKKTRVIFLYLKIFIPAIVVTIVAAVGYTVYAVNAITKSNRTLLSIKDFPKKLPDNWGKVVSFTWKEVQISGTSGTLNGWVFIRGAGLPGIVITHGLGSSRADMMDLGYRLWERGYNVLVYDLRAHGESTNLVTTLGASEKKDLAAAVEFFKTFKVPSPKGGVVPLIDPNRIGLYGVNVGAYASLMVGGENDSVKAVVADMPYNSVREFAHLRARDLLGLDNFITNGLLDIGLQINQGGIYDTGSVRSQAANYQSKGKSVAVLIAGSQPKVFQQAAQEVVLALGPSVCEQIDIPRSRNIPLAGKDADLYNERVCSFFAQRGFPVIPLPDAAPSPAPAPPVAPPAAGKEVDGKGTGQ</sequence>
<accession>G2LIL5</accession>
<keyword evidence="2" id="KW-0812">Transmembrane</keyword>
<feature type="compositionally biased region" description="Pro residues" evidence="1">
    <location>
        <begin position="332"/>
        <end position="346"/>
    </location>
</feature>
<keyword evidence="5" id="KW-1185">Reference proteome</keyword>
<feature type="domain" description="PET hydrolase/cutinase-like" evidence="3">
    <location>
        <begin position="67"/>
        <end position="219"/>
    </location>
</feature>
<dbReference type="InterPro" id="IPR029058">
    <property type="entry name" value="AB_hydrolase_fold"/>
</dbReference>
<dbReference type="HOGENOM" id="CLU_768823_0_0_0"/>
<gene>
    <name evidence="4" type="ordered locus">Cabther_A1159</name>
</gene>
<dbReference type="InterPro" id="IPR041127">
    <property type="entry name" value="PET_hydrolase/cutinase-like"/>
</dbReference>
<protein>
    <recommendedName>
        <fullName evidence="3">PET hydrolase/cutinase-like domain-containing protein</fullName>
    </recommendedName>
</protein>
<dbReference type="PANTHER" id="PTHR43358">
    <property type="entry name" value="ALPHA/BETA-HYDROLASE"/>
    <property type="match status" value="1"/>
</dbReference>
<dbReference type="InterPro" id="IPR052920">
    <property type="entry name" value="DNA-binding_regulatory"/>
</dbReference>
<keyword evidence="2" id="KW-0472">Membrane</keyword>
<dbReference type="OrthoDB" id="8183145at2"/>
<evidence type="ECO:0000256" key="1">
    <source>
        <dbReference type="SAM" id="MobiDB-lite"/>
    </source>
</evidence>
<name>G2LIL5_CHLTF</name>
<dbReference type="AlphaFoldDB" id="G2LIL5"/>
<organism evidence="4 5">
    <name type="scientific">Chloracidobacterium thermophilum (strain B)</name>
    <dbReference type="NCBI Taxonomy" id="981222"/>
    <lineage>
        <taxon>Bacteria</taxon>
        <taxon>Pseudomonadati</taxon>
        <taxon>Acidobacteriota</taxon>
        <taxon>Terriglobia</taxon>
        <taxon>Terriglobales</taxon>
        <taxon>Acidobacteriaceae</taxon>
        <taxon>Chloracidobacterium</taxon>
    </lineage>
</organism>
<dbReference type="Gene3D" id="3.40.50.1820">
    <property type="entry name" value="alpha/beta hydrolase"/>
    <property type="match status" value="1"/>
</dbReference>
<dbReference type="Pfam" id="PF12740">
    <property type="entry name" value="PETase"/>
    <property type="match status" value="1"/>
</dbReference>
<keyword evidence="2" id="KW-1133">Transmembrane helix</keyword>
<evidence type="ECO:0000259" key="3">
    <source>
        <dbReference type="Pfam" id="PF12740"/>
    </source>
</evidence>
<evidence type="ECO:0000256" key="2">
    <source>
        <dbReference type="SAM" id="Phobius"/>
    </source>
</evidence>
<reference evidence="4 5" key="1">
    <citation type="journal article" date="2012" name="Environ. Microbiol.">
        <title>Complete genome of Candidatus Chloracidobacterium thermophilum, a chlorophyll-based photoheterotroph belonging to the phylum Acidobacteria.</title>
        <authorList>
            <person name="Garcia Costas A.M."/>
            <person name="Liu Z."/>
            <person name="Tomsho L.P."/>
            <person name="Schuster S.C."/>
            <person name="Ward D.M."/>
            <person name="Bryant D.A."/>
        </authorList>
    </citation>
    <scope>NUCLEOTIDE SEQUENCE [LARGE SCALE GENOMIC DNA]</scope>
    <source>
        <strain evidence="4 5">B</strain>
    </source>
</reference>
<feature type="compositionally biased region" description="Basic and acidic residues" evidence="1">
    <location>
        <begin position="351"/>
        <end position="360"/>
    </location>
</feature>
<proteinExistence type="predicted"/>